<proteinExistence type="predicted"/>
<dbReference type="InterPro" id="IPR000477">
    <property type="entry name" value="RT_dom"/>
</dbReference>
<dbReference type="AlphaFoldDB" id="A0A8S3UHI3"/>
<evidence type="ECO:0000313" key="4">
    <source>
        <dbReference type="EMBL" id="CAG2243226.1"/>
    </source>
</evidence>
<keyword evidence="5" id="KW-1185">Reference proteome</keyword>
<keyword evidence="2" id="KW-0812">Transmembrane</keyword>
<protein>
    <recommendedName>
        <fullName evidence="3">Reverse transcriptase domain-containing protein</fullName>
    </recommendedName>
</protein>
<gene>
    <name evidence="4" type="ORF">MEDL_55360</name>
</gene>
<dbReference type="PANTHER" id="PTHR19446">
    <property type="entry name" value="REVERSE TRANSCRIPTASES"/>
    <property type="match status" value="1"/>
</dbReference>
<dbReference type="InterPro" id="IPR005135">
    <property type="entry name" value="Endo/exonuclease/phosphatase"/>
</dbReference>
<organism evidence="4 5">
    <name type="scientific">Mytilus edulis</name>
    <name type="common">Blue mussel</name>
    <dbReference type="NCBI Taxonomy" id="6550"/>
    <lineage>
        <taxon>Eukaryota</taxon>
        <taxon>Metazoa</taxon>
        <taxon>Spiralia</taxon>
        <taxon>Lophotrochozoa</taxon>
        <taxon>Mollusca</taxon>
        <taxon>Bivalvia</taxon>
        <taxon>Autobranchia</taxon>
        <taxon>Pteriomorphia</taxon>
        <taxon>Mytilida</taxon>
        <taxon>Mytiloidea</taxon>
        <taxon>Mytilidae</taxon>
        <taxon>Mytilinae</taxon>
        <taxon>Mytilus</taxon>
    </lineage>
</organism>
<evidence type="ECO:0000259" key="3">
    <source>
        <dbReference type="PROSITE" id="PS50878"/>
    </source>
</evidence>
<dbReference type="EMBL" id="CAJPWZ010002695">
    <property type="protein sequence ID" value="CAG2243226.1"/>
    <property type="molecule type" value="Genomic_DNA"/>
</dbReference>
<dbReference type="Proteomes" id="UP000683360">
    <property type="component" value="Unassembled WGS sequence"/>
</dbReference>
<dbReference type="SUPFAM" id="SSF56672">
    <property type="entry name" value="DNA/RNA polymerases"/>
    <property type="match status" value="1"/>
</dbReference>
<dbReference type="InterPro" id="IPR043502">
    <property type="entry name" value="DNA/RNA_pol_sf"/>
</dbReference>
<evidence type="ECO:0000313" key="5">
    <source>
        <dbReference type="Proteomes" id="UP000683360"/>
    </source>
</evidence>
<dbReference type="InterPro" id="IPR036691">
    <property type="entry name" value="Endo/exonu/phosph_ase_sf"/>
</dbReference>
<keyword evidence="2" id="KW-0472">Membrane</keyword>
<dbReference type="GO" id="GO:0003824">
    <property type="term" value="F:catalytic activity"/>
    <property type="evidence" value="ECO:0007669"/>
    <property type="project" value="InterPro"/>
</dbReference>
<accession>A0A8S3UHI3</accession>
<keyword evidence="1" id="KW-0175">Coiled coil</keyword>
<name>A0A8S3UHI3_MYTED</name>
<evidence type="ECO:0000256" key="2">
    <source>
        <dbReference type="SAM" id="Phobius"/>
    </source>
</evidence>
<reference evidence="4" key="1">
    <citation type="submission" date="2021-03" db="EMBL/GenBank/DDBJ databases">
        <authorList>
            <person name="Bekaert M."/>
        </authorList>
    </citation>
    <scope>NUCLEOTIDE SEQUENCE</scope>
</reference>
<dbReference type="OrthoDB" id="6159030at2759"/>
<dbReference type="SUPFAM" id="SSF56219">
    <property type="entry name" value="DNase I-like"/>
    <property type="match status" value="1"/>
</dbReference>
<dbReference type="CDD" id="cd01650">
    <property type="entry name" value="RT_nLTR_like"/>
    <property type="match status" value="1"/>
</dbReference>
<evidence type="ECO:0000256" key="1">
    <source>
        <dbReference type="SAM" id="Coils"/>
    </source>
</evidence>
<dbReference type="Gene3D" id="3.60.10.10">
    <property type="entry name" value="Endonuclease/exonuclease/phosphatase"/>
    <property type="match status" value="1"/>
</dbReference>
<feature type="coiled-coil region" evidence="1">
    <location>
        <begin position="190"/>
        <end position="238"/>
    </location>
</feature>
<comment type="caution">
    <text evidence="4">The sequence shown here is derived from an EMBL/GenBank/DDBJ whole genome shotgun (WGS) entry which is preliminary data.</text>
</comment>
<dbReference type="Pfam" id="PF03372">
    <property type="entry name" value="Exo_endo_phos"/>
    <property type="match status" value="1"/>
</dbReference>
<sequence length="1263" mass="146561">MSDIGENDSFITEQNEIDLSNDMIDNTQNGITDSQFNDQDMFNLIKSSFGQLDRKTFKHDLLKHTDTDDLRPIRNSLFDLIRNREQTYSDTKLVERTQRDNGQPLGEKLADDIYVIYQYLEGANNASELRQCVSKSKRTTTVSDETDSKMSDILNKLSNKTTSTNNENTIVLSMLMEIKQMIKDNMKPMNDKIDKLNKNFENETKMLKNKLYEKDILITNLQSQIHESRDRIGKLQAEVKLQAQQIKDKDDNINENEKQRQLNDKIISRLDVIDNKLKKQNATEKKSTKNDTSTDIVYISKQPITSENNIVLHESNSNDCDNYTEDNKIYTASKNYVDYSTLTNDLQYDEMVRPIETKVTDNDTAIFRGVVRKRTKRIVLYNVIADKPYELVSSAVKTYAEQKDVHITFTKLLKKRESRGKSTYIMRVNINEDDFFNKIETDNQFWPKRNILEGLRPLQLKYKQQQTRLTMGLIKLIFILFVILFVITHMLRVSTWNMRGAMYGTSYFQSVLNESDVCLLTEHWLNENNISFLSTFADNFHLIYSIGINCNKTVKGSGGTAILVRKSLNFKIQNLNIINDRMCGVKLCSDKYYDICLICVLLPSTNFSSEVYMNYIDELCTCYDMYSEDCTTIVGGDCNIDLTSMSTSGKLTCFSNFLNDRNLCPAPLLQGRVGPKYTFRSKDLTKRSLLDYICVPEYLSNDIFTLEVKSNCPYEVSDHYPVFVQLNIDLLSRTSNTYNINKKTLKWSNADDFELKMYQTEIDKLLNFETNSDNLSKGDVDRFSSLLINALHMAANSCIPVGTFRPYLKPYWKNQNLNNCHFEQRNARRKWINNNKTRETTDLSYIEYKNKKREFRKRKRIAEKLWQEEKFEDIKLAAEMDIGEFYQRVRRMRKSGPSTTKLSYNGTEATNDSSICELWGEYFRDLYSEQPTECFNETFFHEITSKVQTYFENSDKASIPELEKEITLEEIREQINTLKCGKAPGPDRITNEHILYGGDQVIKCLCTLFNMILKTEYLPVCFRHGIIIPLYKGSNKDKTNPNSYRAVTLTSVLGKLLEKIFLCRIQNVLENINNVVPHGLQFGFVKEHGSIPAIYTLKESIRYYIERCSYVFSIFLDNEKAFDRIWQDGLLFKLWNAGITGKIWKIIHMSFKTATAHVQYNRLNSQVFPIKQGVGQGRVMSAWLFALFINDLITQLLETNCGLMIGHIHIPTILLADDTTLLSGTKSGLQQMLNVVNKYAYTWRLKYNATRALTFYSNQQKLL</sequence>
<keyword evidence="2" id="KW-1133">Transmembrane helix</keyword>
<dbReference type="Pfam" id="PF00078">
    <property type="entry name" value="RVT_1"/>
    <property type="match status" value="1"/>
</dbReference>
<feature type="domain" description="Reverse transcriptase" evidence="3">
    <location>
        <begin position="1011"/>
        <end position="1263"/>
    </location>
</feature>
<feature type="transmembrane region" description="Helical" evidence="2">
    <location>
        <begin position="469"/>
        <end position="491"/>
    </location>
</feature>
<dbReference type="PROSITE" id="PS50878">
    <property type="entry name" value="RT_POL"/>
    <property type="match status" value="1"/>
</dbReference>